<dbReference type="GO" id="GO:0160140">
    <property type="term" value="F:23S rRNA pseudouridine(1911/1915/1917) synthase activity"/>
    <property type="evidence" value="ECO:0007669"/>
    <property type="project" value="UniProtKB-EC"/>
</dbReference>
<dbReference type="EMBL" id="UIDG01000022">
    <property type="protein sequence ID" value="SUS04113.1"/>
    <property type="molecule type" value="Genomic_DNA"/>
</dbReference>
<dbReference type="SUPFAM" id="SSF55174">
    <property type="entry name" value="Alpha-L RNA-binding motif"/>
    <property type="match status" value="1"/>
</dbReference>
<dbReference type="CDD" id="cd00165">
    <property type="entry name" value="S4"/>
    <property type="match status" value="1"/>
</dbReference>
<dbReference type="Gene3D" id="3.30.2350.10">
    <property type="entry name" value="Pseudouridine synthase"/>
    <property type="match status" value="1"/>
</dbReference>
<dbReference type="EC" id="5.4.99.23" evidence="4"/>
<organism evidence="4">
    <name type="scientific">metagenome</name>
    <dbReference type="NCBI Taxonomy" id="256318"/>
    <lineage>
        <taxon>unclassified sequences</taxon>
        <taxon>metagenomes</taxon>
    </lineage>
</organism>
<dbReference type="InterPro" id="IPR006224">
    <property type="entry name" value="PsdUridine_synth_RluA-like_CS"/>
</dbReference>
<evidence type="ECO:0000313" key="4">
    <source>
        <dbReference type="EMBL" id="SUS04113.1"/>
    </source>
</evidence>
<dbReference type="GO" id="GO:0003723">
    <property type="term" value="F:RNA binding"/>
    <property type="evidence" value="ECO:0007669"/>
    <property type="project" value="InterPro"/>
</dbReference>
<proteinExistence type="inferred from homology"/>
<dbReference type="GO" id="GO:0000455">
    <property type="term" value="P:enzyme-directed rRNA pseudouridine synthesis"/>
    <property type="evidence" value="ECO:0007669"/>
    <property type="project" value="TreeGrafter"/>
</dbReference>
<reference evidence="4" key="1">
    <citation type="submission" date="2018-07" db="EMBL/GenBank/DDBJ databases">
        <authorList>
            <person name="Quirk P.G."/>
            <person name="Krulwich T.A."/>
        </authorList>
    </citation>
    <scope>NUCLEOTIDE SEQUENCE</scope>
</reference>
<dbReference type="PROSITE" id="PS50889">
    <property type="entry name" value="S4"/>
    <property type="match status" value="1"/>
</dbReference>
<comment type="similarity">
    <text evidence="1">Belongs to the pseudouridine synthase RluA family.</text>
</comment>
<dbReference type="CDD" id="cd02869">
    <property type="entry name" value="PseudoU_synth_RluA_like"/>
    <property type="match status" value="1"/>
</dbReference>
<protein>
    <submittedName>
        <fullName evidence="4">Ribosomal large subunit pseudouridine synthase D</fullName>
        <ecNumber evidence="4">5.4.99.23</ecNumber>
    </submittedName>
</protein>
<name>A0A380TAJ1_9ZZZZ</name>
<evidence type="ECO:0000259" key="3">
    <source>
        <dbReference type="Pfam" id="PF00849"/>
    </source>
</evidence>
<dbReference type="InterPro" id="IPR036986">
    <property type="entry name" value="S4_RNA-bd_sf"/>
</dbReference>
<feature type="domain" description="Pseudouridine synthase RsuA/RluA-like" evidence="3">
    <location>
        <begin position="106"/>
        <end position="263"/>
    </location>
</feature>
<dbReference type="NCBIfam" id="TIGR00005">
    <property type="entry name" value="rluA_subfam"/>
    <property type="match status" value="1"/>
</dbReference>
<dbReference type="Gene3D" id="3.10.290.10">
    <property type="entry name" value="RNA-binding S4 domain"/>
    <property type="match status" value="1"/>
</dbReference>
<dbReference type="InterPro" id="IPR050188">
    <property type="entry name" value="RluA_PseudoU_synthase"/>
</dbReference>
<keyword evidence="2 4" id="KW-0413">Isomerase</keyword>
<dbReference type="InterPro" id="IPR020103">
    <property type="entry name" value="PsdUridine_synth_cat_dom_sf"/>
</dbReference>
<accession>A0A380TAJ1</accession>
<evidence type="ECO:0000256" key="1">
    <source>
        <dbReference type="ARBA" id="ARBA00010876"/>
    </source>
</evidence>
<gene>
    <name evidence="4" type="primary">rluD</name>
    <name evidence="4" type="ORF">DF3PB_1180003</name>
</gene>
<dbReference type="InterPro" id="IPR006145">
    <property type="entry name" value="PsdUridine_synth_RsuA/RluA"/>
</dbReference>
<dbReference type="AlphaFoldDB" id="A0A380TAJ1"/>
<dbReference type="PANTHER" id="PTHR21600:SF44">
    <property type="entry name" value="RIBOSOMAL LARGE SUBUNIT PSEUDOURIDINE SYNTHASE D"/>
    <property type="match status" value="1"/>
</dbReference>
<dbReference type="PANTHER" id="PTHR21600">
    <property type="entry name" value="MITOCHONDRIAL RNA PSEUDOURIDINE SYNTHASE"/>
    <property type="match status" value="1"/>
</dbReference>
<dbReference type="PROSITE" id="PS01129">
    <property type="entry name" value="PSI_RLU"/>
    <property type="match status" value="1"/>
</dbReference>
<dbReference type="Pfam" id="PF00849">
    <property type="entry name" value="PseudoU_synth_2"/>
    <property type="match status" value="1"/>
</dbReference>
<dbReference type="SUPFAM" id="SSF55120">
    <property type="entry name" value="Pseudouridine synthase"/>
    <property type="match status" value="1"/>
</dbReference>
<sequence length="336" mass="35997">MPASLPEPPPLIDDLPYTVVVAPDKAGLRLDRLLADALPALSRARVRLLIVGGHVHSSEGEAMFAPDHRVRAGECFVVRVPEIPPFVTTAPAAQAMPLAIVYEDVHLIVLDKPAGLVVHPGAGNADGTLVNALLAHCPGQLSSIGSPLRPGIVHRLDKDTSGLLVVAKSDLAHLDLARQFARHSVKRAYWAFVWGGPVPPEGRIDYPIGRSPQVPTKMAAVARGGKAAETRYRTLKRYGTLASLLECRLATGRTHQIRVHMASIGYPLIGDRVYGGVARLPASCPQDVRDAAQALAGQALHAFELGFVHPATGDEFSFTSPLPMHIKRLVTVLETH</sequence>
<dbReference type="InterPro" id="IPR006225">
    <property type="entry name" value="PsdUridine_synth_RluC/D"/>
</dbReference>
<evidence type="ECO:0000256" key="2">
    <source>
        <dbReference type="ARBA" id="ARBA00023235"/>
    </source>
</evidence>